<dbReference type="PIRSF" id="PIRSF003203">
    <property type="entry name" value="AzlD"/>
    <property type="match status" value="1"/>
</dbReference>
<comment type="caution">
    <text evidence="2">The sequence shown here is derived from an EMBL/GenBank/DDBJ whole genome shotgun (WGS) entry which is preliminary data.</text>
</comment>
<feature type="transmembrane region" description="Helical" evidence="1">
    <location>
        <begin position="6"/>
        <end position="28"/>
    </location>
</feature>
<accession>A0A5C8CTY8</accession>
<keyword evidence="1" id="KW-1133">Transmembrane helix</keyword>
<name>A0A5C8CTY8_9SPIR</name>
<dbReference type="Pfam" id="PF05437">
    <property type="entry name" value="AzlD"/>
    <property type="match status" value="1"/>
</dbReference>
<evidence type="ECO:0000313" key="2">
    <source>
        <dbReference type="EMBL" id="TXJ25664.1"/>
    </source>
</evidence>
<feature type="transmembrane region" description="Helical" evidence="1">
    <location>
        <begin position="40"/>
        <end position="58"/>
    </location>
</feature>
<dbReference type="AlphaFoldDB" id="A0A5C8CTY8"/>
<evidence type="ECO:0000313" key="3">
    <source>
        <dbReference type="Proteomes" id="UP000324336"/>
    </source>
</evidence>
<feature type="transmembrane region" description="Helical" evidence="1">
    <location>
        <begin position="64"/>
        <end position="82"/>
    </location>
</feature>
<dbReference type="InterPro" id="IPR008407">
    <property type="entry name" value="Brnchd-chn_aa_trnsp_AzlD"/>
</dbReference>
<reference evidence="2 3" key="1">
    <citation type="journal article" date="1992" name="Lakartidningen">
        <title>[Penicillin V and not amoxicillin is the first choice preparation in acute otitis].</title>
        <authorList>
            <person name="Kamme C."/>
            <person name="Lundgren K."/>
            <person name="Prellner K."/>
        </authorList>
    </citation>
    <scope>NUCLEOTIDE SEQUENCE [LARGE SCALE GENOMIC DNA]</scope>
    <source>
        <strain evidence="2 3">PC4597II</strain>
    </source>
</reference>
<dbReference type="RefSeq" id="WP_147558516.1">
    <property type="nucleotide sequence ID" value="NZ_SAXV01000011.1"/>
</dbReference>
<feature type="transmembrane region" description="Helical" evidence="1">
    <location>
        <begin position="89"/>
        <end position="108"/>
    </location>
</feature>
<evidence type="ECO:0000256" key="1">
    <source>
        <dbReference type="SAM" id="Phobius"/>
    </source>
</evidence>
<gene>
    <name evidence="2" type="ORF">EPJ73_06035</name>
</gene>
<dbReference type="Proteomes" id="UP000324336">
    <property type="component" value="Unassembled WGS sequence"/>
</dbReference>
<organism evidence="2 3">
    <name type="scientific">Brachyspira aalborgi</name>
    <dbReference type="NCBI Taxonomy" id="29522"/>
    <lineage>
        <taxon>Bacteria</taxon>
        <taxon>Pseudomonadati</taxon>
        <taxon>Spirochaetota</taxon>
        <taxon>Spirochaetia</taxon>
        <taxon>Brachyspirales</taxon>
        <taxon>Brachyspiraceae</taxon>
        <taxon>Brachyspira</taxon>
    </lineage>
</organism>
<keyword evidence="1" id="KW-0812">Transmembrane</keyword>
<keyword evidence="1" id="KW-0472">Membrane</keyword>
<protein>
    <submittedName>
        <fullName evidence="2">Branched-chain amino acid transporter AzlD</fullName>
    </submittedName>
</protein>
<proteinExistence type="predicted"/>
<dbReference type="EMBL" id="SAYA01000018">
    <property type="protein sequence ID" value="TXJ25664.1"/>
    <property type="molecule type" value="Genomic_DNA"/>
</dbReference>
<sequence length="109" mass="12539">MNNKELLITALIIVFATVIIRFLPFIIIRKSIAERKYIKFLGDMMPYSMIALLVIYCLKEINLIKYPYGIPELISIAIIIILHIIKRNVLISIGVGTVIYMILVQTIFI</sequence>